<dbReference type="CDD" id="cd00515">
    <property type="entry name" value="HAM1"/>
    <property type="match status" value="1"/>
</dbReference>
<keyword evidence="6 10" id="KW-0460">Magnesium</keyword>
<dbReference type="PANTHER" id="PTHR11067:SF9">
    <property type="entry name" value="INOSINE TRIPHOSPHATE PYROPHOSPHATASE"/>
    <property type="match status" value="1"/>
</dbReference>
<dbReference type="InterPro" id="IPR029001">
    <property type="entry name" value="ITPase-like_fam"/>
</dbReference>
<dbReference type="InterPro" id="IPR002637">
    <property type="entry name" value="RdgB/HAM1"/>
</dbReference>
<evidence type="ECO:0000256" key="5">
    <source>
        <dbReference type="ARBA" id="ARBA00022801"/>
    </source>
</evidence>
<protein>
    <recommendedName>
        <fullName evidence="10">dITP/XTP pyrophosphatase</fullName>
        <ecNumber evidence="10">3.6.1.66</ecNumber>
    </recommendedName>
    <alternativeName>
        <fullName evidence="10">Non-canonical purine NTP pyrophosphatase</fullName>
    </alternativeName>
    <alternativeName>
        <fullName evidence="10">Non-standard purine NTP pyrophosphatase</fullName>
    </alternativeName>
    <alternativeName>
        <fullName evidence="10">Nucleoside-triphosphate diphosphatase</fullName>
    </alternativeName>
    <alternativeName>
        <fullName evidence="10">Nucleoside-triphosphate pyrophosphatase</fullName>
        <shortName evidence="10">NTPase</shortName>
    </alternativeName>
</protein>
<evidence type="ECO:0000256" key="3">
    <source>
        <dbReference type="ARBA" id="ARBA00022723"/>
    </source>
</evidence>
<comment type="cofactor">
    <cofactor evidence="10">
        <name>Mg(2+)</name>
        <dbReference type="ChEBI" id="CHEBI:18420"/>
    </cofactor>
    <text evidence="10">Binds 1 Mg(2+) ion per subunit.</text>
</comment>
<dbReference type="EC" id="3.6.1.66" evidence="10"/>
<dbReference type="Pfam" id="PF01725">
    <property type="entry name" value="Ham1p_like"/>
    <property type="match status" value="1"/>
</dbReference>
<dbReference type="GO" id="GO:0035870">
    <property type="term" value="F:dITP diphosphatase activity"/>
    <property type="evidence" value="ECO:0007669"/>
    <property type="project" value="UniProtKB-UniRule"/>
</dbReference>
<feature type="binding site" evidence="10">
    <location>
        <position position="72"/>
    </location>
    <ligand>
        <name>substrate</name>
    </ligand>
</feature>
<evidence type="ECO:0000256" key="11">
    <source>
        <dbReference type="RuleBase" id="RU003781"/>
    </source>
</evidence>
<dbReference type="GO" id="GO:0036222">
    <property type="term" value="F:XTP diphosphatase activity"/>
    <property type="evidence" value="ECO:0007669"/>
    <property type="project" value="UniProtKB-UniRule"/>
</dbReference>
<dbReference type="NCBIfam" id="NF011397">
    <property type="entry name" value="PRK14822.1"/>
    <property type="match status" value="1"/>
</dbReference>
<keyword evidence="4 10" id="KW-0547">Nucleotide-binding</keyword>
<evidence type="ECO:0000256" key="9">
    <source>
        <dbReference type="ARBA" id="ARBA00052017"/>
    </source>
</evidence>
<gene>
    <name evidence="12" type="ORF">SAMN03080599_01455</name>
</gene>
<comment type="catalytic activity">
    <reaction evidence="9 10">
        <text>XTP + H2O = XMP + diphosphate + H(+)</text>
        <dbReference type="Rhea" id="RHEA:28610"/>
        <dbReference type="ChEBI" id="CHEBI:15377"/>
        <dbReference type="ChEBI" id="CHEBI:15378"/>
        <dbReference type="ChEBI" id="CHEBI:33019"/>
        <dbReference type="ChEBI" id="CHEBI:57464"/>
        <dbReference type="ChEBI" id="CHEBI:61314"/>
        <dbReference type="EC" id="3.6.1.66"/>
    </reaction>
</comment>
<dbReference type="NCBIfam" id="TIGR00042">
    <property type="entry name" value="RdgB/HAM1 family non-canonical purine NTP pyrophosphatase"/>
    <property type="match status" value="1"/>
</dbReference>
<feature type="binding site" evidence="10">
    <location>
        <begin position="182"/>
        <end position="183"/>
    </location>
    <ligand>
        <name>substrate</name>
    </ligand>
</feature>
<evidence type="ECO:0000256" key="1">
    <source>
        <dbReference type="ARBA" id="ARBA00008023"/>
    </source>
</evidence>
<comment type="subunit">
    <text evidence="2 10">Homodimer.</text>
</comment>
<dbReference type="OrthoDB" id="9807456at2"/>
<dbReference type="SUPFAM" id="SSF52972">
    <property type="entry name" value="ITPase-like"/>
    <property type="match status" value="1"/>
</dbReference>
<comment type="function">
    <text evidence="10">Pyrophosphatase that catalyzes the hydrolysis of nucleoside triphosphates to their monophosphate derivatives, with a high preference for the non-canonical purine nucleotides XTP (xanthosine triphosphate), dITP (deoxyinosine triphosphate) and ITP. Seems to function as a house-cleaning enzyme that removes non-canonical purine nucleotides from the nucleotide pool, thus preventing their incorporation into DNA/RNA and avoiding chromosomal lesions.</text>
</comment>
<evidence type="ECO:0000256" key="6">
    <source>
        <dbReference type="ARBA" id="ARBA00022842"/>
    </source>
</evidence>
<feature type="active site" description="Proton acceptor" evidence="10">
    <location>
        <position position="71"/>
    </location>
</feature>
<keyword evidence="5 10" id="KW-0378">Hydrolase</keyword>
<dbReference type="Proteomes" id="UP000199208">
    <property type="component" value="Unassembled WGS sequence"/>
</dbReference>
<proteinExistence type="inferred from homology"/>
<dbReference type="HAMAP" id="MF_01405">
    <property type="entry name" value="Non_canon_purine_NTPase"/>
    <property type="match status" value="1"/>
</dbReference>
<dbReference type="STRING" id="1120920.SAMN03080599_01455"/>
<keyword evidence="3 10" id="KW-0479">Metal-binding</keyword>
<comment type="similarity">
    <text evidence="1 10 11">Belongs to the HAM1 NTPase family.</text>
</comment>
<dbReference type="FunFam" id="3.90.950.10:FF:000001">
    <property type="entry name" value="dITP/XTP pyrophosphatase"/>
    <property type="match status" value="1"/>
</dbReference>
<dbReference type="GO" id="GO:0036220">
    <property type="term" value="F:ITP diphosphatase activity"/>
    <property type="evidence" value="ECO:0007669"/>
    <property type="project" value="UniProtKB-UniRule"/>
</dbReference>
<comment type="caution">
    <text evidence="10">Lacks conserved residue(s) required for the propagation of feature annotation.</text>
</comment>
<evidence type="ECO:0000313" key="12">
    <source>
        <dbReference type="EMBL" id="SCZ78825.1"/>
    </source>
</evidence>
<comment type="catalytic activity">
    <reaction evidence="10">
        <text>ITP + H2O = IMP + diphosphate + H(+)</text>
        <dbReference type="Rhea" id="RHEA:29399"/>
        <dbReference type="ChEBI" id="CHEBI:15377"/>
        <dbReference type="ChEBI" id="CHEBI:15378"/>
        <dbReference type="ChEBI" id="CHEBI:33019"/>
        <dbReference type="ChEBI" id="CHEBI:58053"/>
        <dbReference type="ChEBI" id="CHEBI:61402"/>
        <dbReference type="EC" id="3.6.1.66"/>
    </reaction>
</comment>
<evidence type="ECO:0000256" key="2">
    <source>
        <dbReference type="ARBA" id="ARBA00011738"/>
    </source>
</evidence>
<dbReference type="PANTHER" id="PTHR11067">
    <property type="entry name" value="INOSINE TRIPHOSPHATE PYROPHOSPHATASE/HAM1 PROTEIN"/>
    <property type="match status" value="1"/>
</dbReference>
<dbReference type="AlphaFoldDB" id="A0A1G5RXG0"/>
<dbReference type="Gene3D" id="3.90.950.10">
    <property type="match status" value="1"/>
</dbReference>
<feature type="binding site" evidence="10">
    <location>
        <position position="177"/>
    </location>
    <ligand>
        <name>substrate</name>
    </ligand>
</feature>
<keyword evidence="13" id="KW-1185">Reference proteome</keyword>
<dbReference type="GO" id="GO:0017111">
    <property type="term" value="F:ribonucleoside triphosphate phosphatase activity"/>
    <property type="evidence" value="ECO:0007669"/>
    <property type="project" value="InterPro"/>
</dbReference>
<feature type="binding site" evidence="10">
    <location>
        <begin position="154"/>
        <end position="157"/>
    </location>
    <ligand>
        <name>substrate</name>
    </ligand>
</feature>
<organism evidence="12 13">
    <name type="scientific">Acidaminobacter hydrogenoformans DSM 2784</name>
    <dbReference type="NCBI Taxonomy" id="1120920"/>
    <lineage>
        <taxon>Bacteria</taxon>
        <taxon>Bacillati</taxon>
        <taxon>Bacillota</taxon>
        <taxon>Clostridia</taxon>
        <taxon>Peptostreptococcales</taxon>
        <taxon>Acidaminobacteraceae</taxon>
        <taxon>Acidaminobacter</taxon>
    </lineage>
</organism>
<reference evidence="12 13" key="1">
    <citation type="submission" date="2016-10" db="EMBL/GenBank/DDBJ databases">
        <authorList>
            <person name="de Groot N.N."/>
        </authorList>
    </citation>
    <scope>NUCLEOTIDE SEQUENCE [LARGE SCALE GENOMIC DNA]</scope>
    <source>
        <strain evidence="12 13">DSM 2784</strain>
    </source>
</reference>
<evidence type="ECO:0000256" key="8">
    <source>
        <dbReference type="ARBA" id="ARBA00051875"/>
    </source>
</evidence>
<evidence type="ECO:0000256" key="10">
    <source>
        <dbReference type="HAMAP-Rule" id="MF_01405"/>
    </source>
</evidence>
<comment type="catalytic activity">
    <reaction evidence="8 10">
        <text>dITP + H2O = dIMP + diphosphate + H(+)</text>
        <dbReference type="Rhea" id="RHEA:28342"/>
        <dbReference type="ChEBI" id="CHEBI:15377"/>
        <dbReference type="ChEBI" id="CHEBI:15378"/>
        <dbReference type="ChEBI" id="CHEBI:33019"/>
        <dbReference type="ChEBI" id="CHEBI:61194"/>
        <dbReference type="ChEBI" id="CHEBI:61382"/>
        <dbReference type="EC" id="3.6.1.66"/>
    </reaction>
</comment>
<feature type="binding site" evidence="10">
    <location>
        <begin position="8"/>
        <end position="13"/>
    </location>
    <ligand>
        <name>substrate</name>
    </ligand>
</feature>
<dbReference type="GO" id="GO:0009117">
    <property type="term" value="P:nucleotide metabolic process"/>
    <property type="evidence" value="ECO:0007669"/>
    <property type="project" value="UniProtKB-KW"/>
</dbReference>
<dbReference type="InterPro" id="IPR020922">
    <property type="entry name" value="dITP/XTP_pyrophosphatase"/>
</dbReference>
<sequence length="196" mass="21159">MSKVVLASSNSHKLKELQAMLSEFDFELLSLSDVGLAGLDIPEEGDTFEANSLYKAQVVSEMTGHPAIADDSGLMVAYLNGAPGVYSARYAGEPKSDKANNAKLVDALKGVPEGDRGAKFVTVITFYINKDTVLTARGEVEGRILEEERGTGGFGYDPLFYVASLDKTFAELSSEEKNAISHRGRAIKELQTMLSQ</sequence>
<evidence type="ECO:0000256" key="4">
    <source>
        <dbReference type="ARBA" id="ARBA00022741"/>
    </source>
</evidence>
<dbReference type="GO" id="GO:0000166">
    <property type="term" value="F:nucleotide binding"/>
    <property type="evidence" value="ECO:0007669"/>
    <property type="project" value="UniProtKB-KW"/>
</dbReference>
<dbReference type="GO" id="GO:0046872">
    <property type="term" value="F:metal ion binding"/>
    <property type="evidence" value="ECO:0007669"/>
    <property type="project" value="UniProtKB-KW"/>
</dbReference>
<dbReference type="GO" id="GO:0005829">
    <property type="term" value="C:cytosol"/>
    <property type="evidence" value="ECO:0007669"/>
    <property type="project" value="TreeGrafter"/>
</dbReference>
<dbReference type="GO" id="GO:0009146">
    <property type="term" value="P:purine nucleoside triphosphate catabolic process"/>
    <property type="evidence" value="ECO:0007669"/>
    <property type="project" value="UniProtKB-UniRule"/>
</dbReference>
<accession>A0A1G5RXG0</accession>
<evidence type="ECO:0000256" key="7">
    <source>
        <dbReference type="ARBA" id="ARBA00023080"/>
    </source>
</evidence>
<dbReference type="RefSeq" id="WP_092590226.1">
    <property type="nucleotide sequence ID" value="NZ_FMWL01000005.1"/>
</dbReference>
<name>A0A1G5RXG0_9FIRM</name>
<keyword evidence="7 10" id="KW-0546">Nucleotide metabolism</keyword>
<evidence type="ECO:0000313" key="13">
    <source>
        <dbReference type="Proteomes" id="UP000199208"/>
    </source>
</evidence>
<dbReference type="EMBL" id="FMWL01000005">
    <property type="protein sequence ID" value="SCZ78825.1"/>
    <property type="molecule type" value="Genomic_DNA"/>
</dbReference>
<feature type="binding site" evidence="10">
    <location>
        <position position="71"/>
    </location>
    <ligand>
        <name>Mg(2+)</name>
        <dbReference type="ChEBI" id="CHEBI:18420"/>
    </ligand>
</feature>